<keyword evidence="5" id="KW-0597">Phosphoprotein</keyword>
<dbReference type="eggNOG" id="COG2205">
    <property type="taxonomic scope" value="Bacteria"/>
</dbReference>
<keyword evidence="19" id="KW-1185">Reference proteome</keyword>
<evidence type="ECO:0000256" key="4">
    <source>
        <dbReference type="ARBA" id="ARBA00022475"/>
    </source>
</evidence>
<dbReference type="InterPro" id="IPR003661">
    <property type="entry name" value="HisK_dim/P_dom"/>
</dbReference>
<reference evidence="18 19" key="1">
    <citation type="submission" date="2014-05" db="EMBL/GenBank/DDBJ databases">
        <title>ATOL: Assembling a taxonomically balanced genome-scale reconstruction of the evolutionary history of the Enterobacteriaceae.</title>
        <authorList>
            <person name="Plunkett G.III."/>
            <person name="Neeno-Eckwall E.C."/>
            <person name="Glasner J.D."/>
            <person name="Perna N.T."/>
        </authorList>
    </citation>
    <scope>NUCLEOTIDE SEQUENCE [LARGE SCALE GENOMIC DNA]</scope>
    <source>
        <strain evidence="18 19">ATCC 33301</strain>
    </source>
</reference>
<keyword evidence="14" id="KW-0902">Two-component regulatory system</keyword>
<comment type="caution">
    <text evidence="18">The sequence shown here is derived from an EMBL/GenBank/DDBJ whole genome shotgun (WGS) entry which is preliminary data.</text>
</comment>
<keyword evidence="6 18" id="KW-0808">Transferase</keyword>
<keyword evidence="12" id="KW-0904">Protein phosphatase</keyword>
<dbReference type="InterPro" id="IPR003594">
    <property type="entry name" value="HATPase_dom"/>
</dbReference>
<dbReference type="Pfam" id="PF02518">
    <property type="entry name" value="HATPase_c"/>
    <property type="match status" value="1"/>
</dbReference>
<evidence type="ECO:0000256" key="7">
    <source>
        <dbReference type="ARBA" id="ARBA00022692"/>
    </source>
</evidence>
<dbReference type="InterPro" id="IPR005467">
    <property type="entry name" value="His_kinase_dom"/>
</dbReference>
<dbReference type="InterPro" id="IPR004358">
    <property type="entry name" value="Sig_transdc_His_kin-like_C"/>
</dbReference>
<keyword evidence="11" id="KW-0067">ATP-binding</keyword>
<dbReference type="PROSITE" id="PS50109">
    <property type="entry name" value="HIS_KIN"/>
    <property type="match status" value="1"/>
</dbReference>
<keyword evidence="7 16" id="KW-0812">Transmembrane</keyword>
<evidence type="ECO:0000256" key="16">
    <source>
        <dbReference type="SAM" id="Phobius"/>
    </source>
</evidence>
<evidence type="ECO:0000256" key="15">
    <source>
        <dbReference type="ARBA" id="ARBA00023136"/>
    </source>
</evidence>
<evidence type="ECO:0000256" key="2">
    <source>
        <dbReference type="ARBA" id="ARBA00004651"/>
    </source>
</evidence>
<keyword evidence="8" id="KW-0547">Nucleotide-binding</keyword>
<dbReference type="InterPro" id="IPR036890">
    <property type="entry name" value="HATPase_C_sf"/>
</dbReference>
<evidence type="ECO:0000256" key="13">
    <source>
        <dbReference type="ARBA" id="ARBA00022989"/>
    </source>
</evidence>
<keyword evidence="10" id="KW-0378">Hydrolase</keyword>
<evidence type="ECO:0000256" key="1">
    <source>
        <dbReference type="ARBA" id="ARBA00000085"/>
    </source>
</evidence>
<name>A0A085JD41_9GAMM</name>
<dbReference type="EMBL" id="JMPR01000038">
    <property type="protein sequence ID" value="KFD18387.1"/>
    <property type="molecule type" value="Genomic_DNA"/>
</dbReference>
<proteinExistence type="predicted"/>
<evidence type="ECO:0000256" key="9">
    <source>
        <dbReference type="ARBA" id="ARBA00022777"/>
    </source>
</evidence>
<dbReference type="InterPro" id="IPR015014">
    <property type="entry name" value="PhoQ_Sensor"/>
</dbReference>
<dbReference type="NCBIfam" id="NF008077">
    <property type="entry name" value="PRK10815.1"/>
    <property type="match status" value="1"/>
</dbReference>
<feature type="domain" description="Histidine kinase" evidence="17">
    <location>
        <begin position="277"/>
        <end position="485"/>
    </location>
</feature>
<keyword evidence="15 16" id="KW-0472">Membrane</keyword>
<dbReference type="InterPro" id="IPR050428">
    <property type="entry name" value="TCS_sensor_his_kinase"/>
</dbReference>
<sequence>MSAGKHWLPWLSRRAPLSLRVRFLLAASVLVLFLSLSYGVVAVFGYAIGFDNNTYRVMRGESNLFFTLAQWQDNKLTIAKPERIKLNFPTLVFIYDEHGRLLWQLRDVPEIRSEIRPGWLMKSDFYEIDTNNRTSLEAIGDNREARQKMSQLDSDETFTHSVAVSRYDATPSLPALTIVVVDSIPQELQHSNVVWMWFSYVLAANLLLVIPLLWLAARWSLRPIGHLAAQIHELETSQRESLDPTPPQELRSLVRNLNLLLNNERQQGLRYHNTLSDLTHSLKTPLAVLQSTLRSLRGGAAISVEEAEPVMLEQISRISQQIGYYLHRASLQADHNPLQRDLHSVSALSDSLCSALNKVYKRKGVDLTLDISPEITFCGDQNDFMEVMGNLLDNACKYCLEFIEITARQTDTALHLFIDDDGPGIPDSKRYLIFRRGQRADTLRPGQGIGLAVAREIVERYQGDIIAHSSHLGGTRMEVIFRLQQM</sequence>
<dbReference type="CDD" id="cd16954">
    <property type="entry name" value="HATPase_PhoQ-like"/>
    <property type="match status" value="1"/>
</dbReference>
<dbReference type="GO" id="GO:0004721">
    <property type="term" value="F:phosphoprotein phosphatase activity"/>
    <property type="evidence" value="ECO:0007669"/>
    <property type="project" value="UniProtKB-KW"/>
</dbReference>
<keyword evidence="4" id="KW-1003">Cell membrane</keyword>
<evidence type="ECO:0000256" key="14">
    <source>
        <dbReference type="ARBA" id="ARBA00023012"/>
    </source>
</evidence>
<dbReference type="PANTHER" id="PTHR45436:SF4">
    <property type="entry name" value="SENSOR PROTEIN PHOQ"/>
    <property type="match status" value="1"/>
</dbReference>
<dbReference type="GO" id="GO:0005886">
    <property type="term" value="C:plasma membrane"/>
    <property type="evidence" value="ECO:0007669"/>
    <property type="project" value="UniProtKB-SubCell"/>
</dbReference>
<evidence type="ECO:0000256" key="6">
    <source>
        <dbReference type="ARBA" id="ARBA00022679"/>
    </source>
</evidence>
<dbReference type="SMART" id="SM00387">
    <property type="entry name" value="HATPase_c"/>
    <property type="match status" value="1"/>
</dbReference>
<evidence type="ECO:0000256" key="10">
    <source>
        <dbReference type="ARBA" id="ARBA00022801"/>
    </source>
</evidence>
<gene>
    <name evidence="18" type="primary">phoQ</name>
    <name evidence="18" type="ORF">GTPT_2577</name>
</gene>
<evidence type="ECO:0000259" key="17">
    <source>
        <dbReference type="PROSITE" id="PS50109"/>
    </source>
</evidence>
<evidence type="ECO:0000313" key="18">
    <source>
        <dbReference type="EMBL" id="KFD18387.1"/>
    </source>
</evidence>
<dbReference type="EC" id="2.7.13.3" evidence="3"/>
<dbReference type="CDD" id="cd00082">
    <property type="entry name" value="HisKA"/>
    <property type="match status" value="1"/>
</dbReference>
<evidence type="ECO:0000256" key="5">
    <source>
        <dbReference type="ARBA" id="ARBA00022553"/>
    </source>
</evidence>
<dbReference type="Proteomes" id="UP000028602">
    <property type="component" value="Unassembled WGS sequence"/>
</dbReference>
<comment type="subcellular location">
    <subcellularLocation>
        <location evidence="2">Cell membrane</location>
        <topology evidence="2">Multi-pass membrane protein</topology>
    </subcellularLocation>
</comment>
<dbReference type="InterPro" id="IPR058619">
    <property type="entry name" value="PhoQ/CarS-like_HATPase"/>
</dbReference>
<dbReference type="GO" id="GO:0005524">
    <property type="term" value="F:ATP binding"/>
    <property type="evidence" value="ECO:0007669"/>
    <property type="project" value="UniProtKB-KW"/>
</dbReference>
<keyword evidence="9" id="KW-0418">Kinase</keyword>
<protein>
    <recommendedName>
        <fullName evidence="3">histidine kinase</fullName>
        <ecNumber evidence="3">2.7.13.3</ecNumber>
    </recommendedName>
</protein>
<dbReference type="SUPFAM" id="SSF55874">
    <property type="entry name" value="ATPase domain of HSP90 chaperone/DNA topoisomerase II/histidine kinase"/>
    <property type="match status" value="1"/>
</dbReference>
<dbReference type="PANTHER" id="PTHR45436">
    <property type="entry name" value="SENSOR HISTIDINE KINASE YKOH"/>
    <property type="match status" value="1"/>
</dbReference>
<dbReference type="Gene3D" id="3.30.450.140">
    <property type="match status" value="1"/>
</dbReference>
<dbReference type="Gene3D" id="1.10.287.130">
    <property type="match status" value="1"/>
</dbReference>
<comment type="catalytic activity">
    <reaction evidence="1">
        <text>ATP + protein L-histidine = ADP + protein N-phospho-L-histidine.</text>
        <dbReference type="EC" id="2.7.13.3"/>
    </reaction>
</comment>
<evidence type="ECO:0000256" key="12">
    <source>
        <dbReference type="ARBA" id="ARBA00022912"/>
    </source>
</evidence>
<evidence type="ECO:0000256" key="11">
    <source>
        <dbReference type="ARBA" id="ARBA00022840"/>
    </source>
</evidence>
<feature type="transmembrane region" description="Helical" evidence="16">
    <location>
        <begin position="194"/>
        <end position="217"/>
    </location>
</feature>
<dbReference type="GO" id="GO:0000155">
    <property type="term" value="F:phosphorelay sensor kinase activity"/>
    <property type="evidence" value="ECO:0007669"/>
    <property type="project" value="InterPro"/>
</dbReference>
<evidence type="ECO:0000313" key="19">
    <source>
        <dbReference type="Proteomes" id="UP000028602"/>
    </source>
</evidence>
<keyword evidence="13 16" id="KW-1133">Transmembrane helix</keyword>
<accession>A0A085JD41</accession>
<evidence type="ECO:0000256" key="8">
    <source>
        <dbReference type="ARBA" id="ARBA00022741"/>
    </source>
</evidence>
<dbReference type="PRINTS" id="PR00344">
    <property type="entry name" value="BCTRLSENSOR"/>
</dbReference>
<dbReference type="InterPro" id="IPR038429">
    <property type="entry name" value="PhoQ_Sensor_sf"/>
</dbReference>
<dbReference type="Gene3D" id="3.30.565.10">
    <property type="entry name" value="Histidine kinase-like ATPase, C-terminal domain"/>
    <property type="match status" value="1"/>
</dbReference>
<organism evidence="18 19">
    <name type="scientific">Tatumella ptyseos ATCC 33301</name>
    <dbReference type="NCBI Taxonomy" id="1005995"/>
    <lineage>
        <taxon>Bacteria</taxon>
        <taxon>Pseudomonadati</taxon>
        <taxon>Pseudomonadota</taxon>
        <taxon>Gammaproteobacteria</taxon>
        <taxon>Enterobacterales</taxon>
        <taxon>Erwiniaceae</taxon>
        <taxon>Tatumella</taxon>
    </lineage>
</organism>
<dbReference type="GO" id="GO:0046872">
    <property type="term" value="F:metal ion binding"/>
    <property type="evidence" value="ECO:0007669"/>
    <property type="project" value="InterPro"/>
</dbReference>
<dbReference type="AlphaFoldDB" id="A0A085JD41"/>
<evidence type="ECO:0000256" key="3">
    <source>
        <dbReference type="ARBA" id="ARBA00012438"/>
    </source>
</evidence>
<dbReference type="InterPro" id="IPR058618">
    <property type="entry name" value="PhoQ"/>
</dbReference>
<dbReference type="FunFam" id="1.10.287.130:FF:000013">
    <property type="entry name" value="Sensor histidine kinase PhoQ"/>
    <property type="match status" value="1"/>
</dbReference>
<dbReference type="Pfam" id="PF08918">
    <property type="entry name" value="PhoQ_Sensor"/>
    <property type="match status" value="1"/>
</dbReference>